<sequence>ETQADAGGKAALAGGAECPGDVGGVGIQRETGQAERSDQELFHSLHEAIS</sequence>
<evidence type="ECO:0000256" key="1">
    <source>
        <dbReference type="SAM" id="MobiDB-lite"/>
    </source>
</evidence>
<protein>
    <submittedName>
        <fullName evidence="2">Uncharacterized protein</fullName>
    </submittedName>
</protein>
<evidence type="ECO:0000313" key="2">
    <source>
        <dbReference type="EMBL" id="GFD55230.1"/>
    </source>
</evidence>
<feature type="compositionally biased region" description="Low complexity" evidence="1">
    <location>
        <begin position="1"/>
        <end position="16"/>
    </location>
</feature>
<feature type="region of interest" description="Disordered" evidence="1">
    <location>
        <begin position="1"/>
        <end position="50"/>
    </location>
</feature>
<gene>
    <name evidence="2" type="ORF">Tci_927199</name>
</gene>
<organism evidence="2">
    <name type="scientific">Tanacetum cinerariifolium</name>
    <name type="common">Dalmatian daisy</name>
    <name type="synonym">Chrysanthemum cinerariifolium</name>
    <dbReference type="NCBI Taxonomy" id="118510"/>
    <lineage>
        <taxon>Eukaryota</taxon>
        <taxon>Viridiplantae</taxon>
        <taxon>Streptophyta</taxon>
        <taxon>Embryophyta</taxon>
        <taxon>Tracheophyta</taxon>
        <taxon>Spermatophyta</taxon>
        <taxon>Magnoliopsida</taxon>
        <taxon>eudicotyledons</taxon>
        <taxon>Gunneridae</taxon>
        <taxon>Pentapetalae</taxon>
        <taxon>asterids</taxon>
        <taxon>campanulids</taxon>
        <taxon>Asterales</taxon>
        <taxon>Asteraceae</taxon>
        <taxon>Asteroideae</taxon>
        <taxon>Anthemideae</taxon>
        <taxon>Anthemidinae</taxon>
        <taxon>Tanacetum</taxon>
    </lineage>
</organism>
<dbReference type="AlphaFoldDB" id="A0A699X9Y3"/>
<accession>A0A699X9Y3</accession>
<name>A0A699X9Y3_TANCI</name>
<reference evidence="2" key="1">
    <citation type="journal article" date="2019" name="Sci. Rep.">
        <title>Draft genome of Tanacetum cinerariifolium, the natural source of mosquito coil.</title>
        <authorList>
            <person name="Yamashiro T."/>
            <person name="Shiraishi A."/>
            <person name="Satake H."/>
            <person name="Nakayama K."/>
        </authorList>
    </citation>
    <scope>NUCLEOTIDE SEQUENCE</scope>
</reference>
<dbReference type="EMBL" id="BKCJ011815485">
    <property type="protein sequence ID" value="GFD55230.1"/>
    <property type="molecule type" value="Genomic_DNA"/>
</dbReference>
<comment type="caution">
    <text evidence="2">The sequence shown here is derived from an EMBL/GenBank/DDBJ whole genome shotgun (WGS) entry which is preliminary data.</text>
</comment>
<proteinExistence type="predicted"/>
<feature type="non-terminal residue" evidence="2">
    <location>
        <position position="1"/>
    </location>
</feature>
<feature type="compositionally biased region" description="Basic and acidic residues" evidence="1">
    <location>
        <begin position="32"/>
        <end position="50"/>
    </location>
</feature>